<organism evidence="2 3">
    <name type="scientific">Lysobacter capsici AZ78</name>
    <dbReference type="NCBI Taxonomy" id="1444315"/>
    <lineage>
        <taxon>Bacteria</taxon>
        <taxon>Pseudomonadati</taxon>
        <taxon>Pseudomonadota</taxon>
        <taxon>Gammaproteobacteria</taxon>
        <taxon>Lysobacterales</taxon>
        <taxon>Lysobacteraceae</taxon>
        <taxon>Lysobacter</taxon>
    </lineage>
</organism>
<accession>A0A108UDP1</accession>
<keyword evidence="3" id="KW-1185">Reference proteome</keyword>
<evidence type="ECO:0000256" key="1">
    <source>
        <dbReference type="SAM" id="MobiDB-lite"/>
    </source>
</evidence>
<reference evidence="2 3" key="1">
    <citation type="journal article" date="2014" name="Genome Announc.">
        <title>Draft Genome Sequence of Lysobacter capsici AZ78, a Bacterium Antagonistic to Plant-Pathogenic Oomycetes.</title>
        <authorList>
            <person name="Puopolo G."/>
            <person name="Sonego P."/>
            <person name="Engelen K."/>
            <person name="Pertot I."/>
        </authorList>
    </citation>
    <scope>NUCLEOTIDE SEQUENCE [LARGE SCALE GENOMIC DNA]</scope>
    <source>
        <strain evidence="2 3">AZ78</strain>
    </source>
</reference>
<name>A0A108UDP1_9GAMM</name>
<protein>
    <submittedName>
        <fullName evidence="2">Uncharacterized protein</fullName>
    </submittedName>
</protein>
<sequence length="38" mass="4083">MHTEIGGSERERGANAPQNRSRGGARARSNGGFRQAWG</sequence>
<proteinExistence type="predicted"/>
<dbReference type="EMBL" id="JAJA02000001">
    <property type="protein sequence ID" value="KWS07244.1"/>
    <property type="molecule type" value="Genomic_DNA"/>
</dbReference>
<feature type="region of interest" description="Disordered" evidence="1">
    <location>
        <begin position="1"/>
        <end position="38"/>
    </location>
</feature>
<dbReference type="Proteomes" id="UP000023435">
    <property type="component" value="Unassembled WGS sequence"/>
</dbReference>
<feature type="compositionally biased region" description="Low complexity" evidence="1">
    <location>
        <begin position="19"/>
        <end position="32"/>
    </location>
</feature>
<comment type="caution">
    <text evidence="2">The sequence shown here is derived from an EMBL/GenBank/DDBJ whole genome shotgun (WGS) entry which is preliminary data.</text>
</comment>
<evidence type="ECO:0000313" key="3">
    <source>
        <dbReference type="Proteomes" id="UP000023435"/>
    </source>
</evidence>
<evidence type="ECO:0000313" key="2">
    <source>
        <dbReference type="EMBL" id="KWS07244.1"/>
    </source>
</evidence>
<feature type="compositionally biased region" description="Basic and acidic residues" evidence="1">
    <location>
        <begin position="1"/>
        <end position="13"/>
    </location>
</feature>
<dbReference type="AlphaFoldDB" id="A0A108UDP1"/>
<gene>
    <name evidence="2" type="ORF">AZ78_4805</name>
</gene>